<feature type="domain" description="Hydantoinase B/oxoprolinase" evidence="1">
    <location>
        <begin position="2"/>
        <end position="528"/>
    </location>
</feature>
<dbReference type="Proteomes" id="UP000689967">
    <property type="component" value="Unassembled WGS sequence"/>
</dbReference>
<dbReference type="RefSeq" id="WP_216873664.1">
    <property type="nucleotide sequence ID" value="NZ_JAERQM010000001.1"/>
</dbReference>
<protein>
    <submittedName>
        <fullName evidence="2">Hydantoinase B/oxoprolinase family protein</fullName>
    </submittedName>
</protein>
<evidence type="ECO:0000313" key="2">
    <source>
        <dbReference type="EMBL" id="MBU8543400.1"/>
    </source>
</evidence>
<proteinExistence type="predicted"/>
<name>A0ABS6H7T8_9PROT</name>
<accession>A0ABS6H7T8</accession>
<dbReference type="Pfam" id="PF02538">
    <property type="entry name" value="Hydantoinase_B"/>
    <property type="match status" value="1"/>
</dbReference>
<evidence type="ECO:0000259" key="1">
    <source>
        <dbReference type="Pfam" id="PF02538"/>
    </source>
</evidence>
<dbReference type="InterPro" id="IPR003692">
    <property type="entry name" value="Hydantoinase_B"/>
</dbReference>
<evidence type="ECO:0000313" key="3">
    <source>
        <dbReference type="Proteomes" id="UP000689967"/>
    </source>
</evidence>
<keyword evidence="3" id="KW-1185">Reference proteome</keyword>
<dbReference type="PANTHER" id="PTHR11365">
    <property type="entry name" value="5-OXOPROLINASE RELATED"/>
    <property type="match status" value="1"/>
</dbReference>
<dbReference type="EMBL" id="JAERQM010000001">
    <property type="protein sequence ID" value="MBU8543400.1"/>
    <property type="molecule type" value="Genomic_DNA"/>
</dbReference>
<dbReference type="InterPro" id="IPR045079">
    <property type="entry name" value="Oxoprolinase-like"/>
</dbReference>
<organism evidence="2 3">
    <name type="scientific">Falsiroseomonas oleicola</name>
    <dbReference type="NCBI Taxonomy" id="2801474"/>
    <lineage>
        <taxon>Bacteria</taxon>
        <taxon>Pseudomonadati</taxon>
        <taxon>Pseudomonadota</taxon>
        <taxon>Alphaproteobacteria</taxon>
        <taxon>Acetobacterales</taxon>
        <taxon>Roseomonadaceae</taxon>
        <taxon>Falsiroseomonas</taxon>
    </lineage>
</organism>
<dbReference type="PANTHER" id="PTHR11365:SF23">
    <property type="entry name" value="HYPOTHETICAL 5-OXOPROLINASE (EUROFUNG)-RELATED"/>
    <property type="match status" value="1"/>
</dbReference>
<comment type="caution">
    <text evidence="2">The sequence shown here is derived from an EMBL/GenBank/DDBJ whole genome shotgun (WGS) entry which is preliminary data.</text>
</comment>
<sequence length="663" mass="71496">MDKVTLEILGRQVTAAAEGMGFTLQRTGRTLYVKEASDFGTALVGLDGRFFGYPRTIGVSHFLDLDCGPTLRAVPDLEDGDVIITNHPFLSEGLSTHLPDLNLIRPYFHEGRIVAYGWCFIHSADIGGRVPSSISPSNTDLFQEGLMIPPMKLVRRGEMNPDFLTLYRSNVRTPDQNMGDVRAQLAALHVGRLSVAEMIAQHGVDVFLEAQEALQDYADQKARAVFARIPDGEYHAWDYLDDDMVSTFPVRIRLTLRVNSGRFALDFSGTDPQVATAYNIPTLGRRHAWFTARLIGCVATHDPSIPMNAGVYRAVTAFAPAGSVVNAEPPAAVGVRQPTGRRIFDMMTAALLQGDRTLMAAASGGVSTPVVLAEEETAQGDRNVVVLEPMIGGMGAREGHDGVDGRDSGTSNLANNPIESIEAAAPVLVLHYGLREDSGGPGRWRGGAGLAFTFKVLRDGCTVLARGMERCRFPPWGAFGGRPGLPFRVILNHGLPGEQVIGKIDQLSVEAGDTVTILTPGAGGFGDPFVRDPEAVLRDVILRVVSAESAARDYGVVIREGAVDAEATEALRAARPPRDTAGIDYGEEREAYEAVFDDDAMARLNAALFALPRRQRGRARLRVMQAAVPDMPQAGHRPLVEVLADSGAARLRFEDALAALVRA</sequence>
<gene>
    <name evidence="2" type="ORF">JJQ90_06760</name>
</gene>
<reference evidence="2 3" key="1">
    <citation type="submission" date="2021-01" db="EMBL/GenBank/DDBJ databases">
        <title>Roseomonas sp. nov, a bacterium isolated from an oil production mixture in Yumen Oilfield.</title>
        <authorList>
            <person name="Wu D."/>
        </authorList>
    </citation>
    <scope>NUCLEOTIDE SEQUENCE [LARGE SCALE GENOMIC DNA]</scope>
    <source>
        <strain evidence="2 3">ROY-5-3</strain>
    </source>
</reference>